<comment type="caution">
    <text evidence="2">The sequence shown here is derived from an EMBL/GenBank/DDBJ whole genome shotgun (WGS) entry which is preliminary data.</text>
</comment>
<keyword evidence="3" id="KW-1185">Reference proteome</keyword>
<gene>
    <name evidence="2" type="ORF">C2G38_2233130</name>
</gene>
<name>A0A397TSH9_9GLOM</name>
<evidence type="ECO:0000313" key="3">
    <source>
        <dbReference type="Proteomes" id="UP000266673"/>
    </source>
</evidence>
<dbReference type="EMBL" id="QKWP01003678">
    <property type="protein sequence ID" value="RIB00744.1"/>
    <property type="molecule type" value="Genomic_DNA"/>
</dbReference>
<organism evidence="2 3">
    <name type="scientific">Gigaspora rosea</name>
    <dbReference type="NCBI Taxonomy" id="44941"/>
    <lineage>
        <taxon>Eukaryota</taxon>
        <taxon>Fungi</taxon>
        <taxon>Fungi incertae sedis</taxon>
        <taxon>Mucoromycota</taxon>
        <taxon>Glomeromycotina</taxon>
        <taxon>Glomeromycetes</taxon>
        <taxon>Diversisporales</taxon>
        <taxon>Gigasporaceae</taxon>
        <taxon>Gigaspora</taxon>
    </lineage>
</organism>
<feature type="region of interest" description="Disordered" evidence="1">
    <location>
        <begin position="1"/>
        <end position="65"/>
    </location>
</feature>
<feature type="compositionally biased region" description="Polar residues" evidence="1">
    <location>
        <begin position="43"/>
        <end position="52"/>
    </location>
</feature>
<sequence>MSSKSRKRKDSSEQNETSEVDSILNTLKSGASASTSKKRRNMKVSTSTSQSFKSKEKELSTNKNNINNSDIIDIDEDVTTESPRRSPLNKIFINTPEKSSVVAKCALSDESDSVNCLLDITKKVLEQNTSIMEKQNALEGILTQLTESVKTLRLSCENLKSKAKGNDGEWWQKGATRGIKIAVDNWLYPNDKIYEQAIKKELEALCPDKMEQYQKVSKWEALFSKIENLKKISPTVNSESSKAEIASWKLSKEVQWCFENLDTLIEEDDKTYLQMVAKRVFGRQLTRNNYARNDNNDESNHENENSSASDSE</sequence>
<feature type="compositionally biased region" description="Polar residues" evidence="1">
    <location>
        <begin position="23"/>
        <end position="35"/>
    </location>
</feature>
<proteinExistence type="predicted"/>
<reference evidence="2 3" key="1">
    <citation type="submission" date="2018-06" db="EMBL/GenBank/DDBJ databases">
        <title>Comparative genomics reveals the genomic features of Rhizophagus irregularis, R. cerebriforme, R. diaphanum and Gigaspora rosea, and their symbiotic lifestyle signature.</title>
        <authorList>
            <person name="Morin E."/>
            <person name="San Clemente H."/>
            <person name="Chen E.C.H."/>
            <person name="De La Providencia I."/>
            <person name="Hainaut M."/>
            <person name="Kuo A."/>
            <person name="Kohler A."/>
            <person name="Murat C."/>
            <person name="Tang N."/>
            <person name="Roy S."/>
            <person name="Loubradou J."/>
            <person name="Henrissat B."/>
            <person name="Grigoriev I.V."/>
            <person name="Corradi N."/>
            <person name="Roux C."/>
            <person name="Martin F.M."/>
        </authorList>
    </citation>
    <scope>NUCLEOTIDE SEQUENCE [LARGE SCALE GENOMIC DNA]</scope>
    <source>
        <strain evidence="2 3">DAOM 194757</strain>
    </source>
</reference>
<dbReference type="AlphaFoldDB" id="A0A397TSH9"/>
<feature type="compositionally biased region" description="Basic and acidic residues" evidence="1">
    <location>
        <begin position="294"/>
        <end position="304"/>
    </location>
</feature>
<evidence type="ECO:0000313" key="2">
    <source>
        <dbReference type="EMBL" id="RIB00744.1"/>
    </source>
</evidence>
<accession>A0A397TSH9</accession>
<dbReference type="Proteomes" id="UP000266673">
    <property type="component" value="Unassembled WGS sequence"/>
</dbReference>
<protein>
    <submittedName>
        <fullName evidence="2">Uncharacterized protein</fullName>
    </submittedName>
</protein>
<evidence type="ECO:0000256" key="1">
    <source>
        <dbReference type="SAM" id="MobiDB-lite"/>
    </source>
</evidence>
<dbReference type="OrthoDB" id="2352125at2759"/>
<feature type="region of interest" description="Disordered" evidence="1">
    <location>
        <begin position="288"/>
        <end position="312"/>
    </location>
</feature>